<dbReference type="EMBL" id="BMAT01012050">
    <property type="protein sequence ID" value="GFR84308.1"/>
    <property type="molecule type" value="Genomic_DNA"/>
</dbReference>
<sequence>MSDKKSQDLGYSQMSNKEPGLSSYSFRCPANYQLLRQIIQQGTRILLILSQTSSQDPGSLIKFALRCQCEMSLVRCSPPFHSYMYSVRCPKKEPGYSQCSVRCPARIQDLAPTQSDVQQRTKI</sequence>
<feature type="region of interest" description="Disordered" evidence="1">
    <location>
        <begin position="1"/>
        <end position="22"/>
    </location>
</feature>
<accession>A0AAV4GF07</accession>
<protein>
    <submittedName>
        <fullName evidence="2">Uncharacterized protein</fullName>
    </submittedName>
</protein>
<proteinExistence type="predicted"/>
<dbReference type="Proteomes" id="UP000762676">
    <property type="component" value="Unassembled WGS sequence"/>
</dbReference>
<keyword evidence="3" id="KW-1185">Reference proteome</keyword>
<organism evidence="2 3">
    <name type="scientific">Elysia marginata</name>
    <dbReference type="NCBI Taxonomy" id="1093978"/>
    <lineage>
        <taxon>Eukaryota</taxon>
        <taxon>Metazoa</taxon>
        <taxon>Spiralia</taxon>
        <taxon>Lophotrochozoa</taxon>
        <taxon>Mollusca</taxon>
        <taxon>Gastropoda</taxon>
        <taxon>Heterobranchia</taxon>
        <taxon>Euthyneura</taxon>
        <taxon>Panpulmonata</taxon>
        <taxon>Sacoglossa</taxon>
        <taxon>Placobranchoidea</taxon>
        <taxon>Plakobranchidae</taxon>
        <taxon>Elysia</taxon>
    </lineage>
</organism>
<evidence type="ECO:0000313" key="2">
    <source>
        <dbReference type="EMBL" id="GFR84308.1"/>
    </source>
</evidence>
<comment type="caution">
    <text evidence="2">The sequence shown here is derived from an EMBL/GenBank/DDBJ whole genome shotgun (WGS) entry which is preliminary data.</text>
</comment>
<evidence type="ECO:0000313" key="3">
    <source>
        <dbReference type="Proteomes" id="UP000762676"/>
    </source>
</evidence>
<gene>
    <name evidence="2" type="ORF">ElyMa_005996100</name>
</gene>
<evidence type="ECO:0000256" key="1">
    <source>
        <dbReference type="SAM" id="MobiDB-lite"/>
    </source>
</evidence>
<name>A0AAV4GF07_9GAST</name>
<dbReference type="AlphaFoldDB" id="A0AAV4GF07"/>
<reference evidence="2 3" key="1">
    <citation type="journal article" date="2021" name="Elife">
        <title>Chloroplast acquisition without the gene transfer in kleptoplastic sea slugs, Plakobranchus ocellatus.</title>
        <authorList>
            <person name="Maeda T."/>
            <person name="Takahashi S."/>
            <person name="Yoshida T."/>
            <person name="Shimamura S."/>
            <person name="Takaki Y."/>
            <person name="Nagai Y."/>
            <person name="Toyoda A."/>
            <person name="Suzuki Y."/>
            <person name="Arimoto A."/>
            <person name="Ishii H."/>
            <person name="Satoh N."/>
            <person name="Nishiyama T."/>
            <person name="Hasebe M."/>
            <person name="Maruyama T."/>
            <person name="Minagawa J."/>
            <person name="Obokata J."/>
            <person name="Shigenobu S."/>
        </authorList>
    </citation>
    <scope>NUCLEOTIDE SEQUENCE [LARGE SCALE GENOMIC DNA]</scope>
</reference>